<dbReference type="PATRIC" id="fig|36847.3.peg.921"/>
<dbReference type="GO" id="GO:0005975">
    <property type="term" value="P:carbohydrate metabolic process"/>
    <property type="evidence" value="ECO:0007669"/>
    <property type="project" value="InterPro"/>
</dbReference>
<dbReference type="Pfam" id="PF03190">
    <property type="entry name" value="Thioredox_DsbH"/>
    <property type="match status" value="1"/>
</dbReference>
<dbReference type="EMBL" id="LRVM01000002">
    <property type="protein sequence ID" value="KXL53546.1"/>
    <property type="molecule type" value="Genomic_DNA"/>
</dbReference>
<comment type="caution">
    <text evidence="2">The sequence shown here is derived from an EMBL/GenBank/DDBJ whole genome shotgun (WGS) entry which is preliminary data.</text>
</comment>
<proteinExistence type="predicted"/>
<keyword evidence="3" id="KW-1185">Reference proteome</keyword>
<dbReference type="SUPFAM" id="SSF52833">
    <property type="entry name" value="Thioredoxin-like"/>
    <property type="match status" value="1"/>
</dbReference>
<protein>
    <recommendedName>
        <fullName evidence="1">Spermatogenesis-associated protein 20-like TRX domain-containing protein</fullName>
    </recommendedName>
</protein>
<dbReference type="SUPFAM" id="SSF48208">
    <property type="entry name" value="Six-hairpin glycosidases"/>
    <property type="match status" value="1"/>
</dbReference>
<reference evidence="2 3" key="1">
    <citation type="submission" date="2016-01" db="EMBL/GenBank/DDBJ databases">
        <title>Genome sequence of Clostridium neopropionicum X4, DSM-3847.</title>
        <authorList>
            <person name="Poehlein A."/>
            <person name="Beck M.H."/>
            <person name="Bengelsdorf F.R."/>
            <person name="Daniel R."/>
            <person name="Duerre P."/>
        </authorList>
    </citation>
    <scope>NUCLEOTIDE SEQUENCE [LARGE SCALE GENOMIC DNA]</scope>
    <source>
        <strain evidence="2 3">DSM-3847</strain>
    </source>
</reference>
<feature type="domain" description="Spermatogenesis-associated protein 20-like TRX" evidence="1">
    <location>
        <begin position="8"/>
        <end position="167"/>
    </location>
</feature>
<dbReference type="OrthoDB" id="9762614at2"/>
<dbReference type="PANTHER" id="PTHR42899:SF1">
    <property type="entry name" value="SPERMATOGENESIS-ASSOCIATED PROTEIN 20"/>
    <property type="match status" value="1"/>
</dbReference>
<organism evidence="2 3">
    <name type="scientific">Anaerotignum neopropionicum</name>
    <dbReference type="NCBI Taxonomy" id="36847"/>
    <lineage>
        <taxon>Bacteria</taxon>
        <taxon>Bacillati</taxon>
        <taxon>Bacillota</taxon>
        <taxon>Clostridia</taxon>
        <taxon>Lachnospirales</taxon>
        <taxon>Anaerotignaceae</taxon>
        <taxon>Anaerotignum</taxon>
    </lineage>
</organism>
<name>A0A136WG59_9FIRM</name>
<gene>
    <name evidence="2" type="ORF">CLNEO_07720</name>
</gene>
<dbReference type="PANTHER" id="PTHR42899">
    <property type="entry name" value="SPERMATOGENESIS-ASSOCIATED PROTEIN 20"/>
    <property type="match status" value="1"/>
</dbReference>
<dbReference type="InterPro" id="IPR024705">
    <property type="entry name" value="Ssp411"/>
</dbReference>
<dbReference type="STRING" id="36847.CLNEO_07720"/>
<dbReference type="AlphaFoldDB" id="A0A136WG59"/>
<sequence>MHKLSKANRLIHEKSPYLLQHAHNPVEWFPWGEEAFEKAKVENKPIFLSIGYSTCHWCHVMAHESFEDEKVAELLNQNYISIKVDKEERPDIDSIYMSVCQAFTGNGGWPTSIFMTWEQKPFFAGTYFPKENGYGIIGFKKLLSTIHEKWETDREELVQSAEKIVETFGKENVTKDKAEDTLIDSALEQYRQSYDEEYGGFGIAPKFPAPHNLLFLLQQYEKRGDKNSLSMVENTLLQLYKGGIFDHIGYGFSRYSTDRRFLVPHFEKMLYDNALLILAYCKTYWLTQNSFYLLVAEKTAKYILREMTSEDGGFYSAQDADSDGEEGKYYVLEPAELIGILGEEVGEAFNRYYDITPKGNFMGKNIPNLLENPHISDGFLQELPKVYEYRKQRTKLHLDDKILTSWNSLMIAALCWLYRVSKNNVYLNAAKKAQQFIEERLYQNGTLFVSFRDGKSKQKGFLDDYANNIFGLLALYDATLENSYVDKAKQLLSKATTDFFDEKNGGFYLYGKNDEKLIMRPKESYDGAIPSGNSVMAYNLVRLAQLFPEEGFDINLKRQLDFLYGEAKQYPSGFAMYLIALSNYFEPSQMITVVPENKEDAQNLPFITSTGSVVKVLDGPTEAYPLVNNKTTYYICQKYSCLPPVNELSTSMK</sequence>
<evidence type="ECO:0000313" key="3">
    <source>
        <dbReference type="Proteomes" id="UP000070539"/>
    </source>
</evidence>
<dbReference type="InterPro" id="IPR036249">
    <property type="entry name" value="Thioredoxin-like_sf"/>
</dbReference>
<dbReference type="Gene3D" id="1.50.10.10">
    <property type="match status" value="1"/>
</dbReference>
<evidence type="ECO:0000313" key="2">
    <source>
        <dbReference type="EMBL" id="KXL53546.1"/>
    </source>
</evidence>
<dbReference type="PIRSF" id="PIRSF006402">
    <property type="entry name" value="UCP006402_thioredoxin"/>
    <property type="match status" value="1"/>
</dbReference>
<dbReference type="Gene3D" id="3.40.30.10">
    <property type="entry name" value="Glutaredoxin"/>
    <property type="match status" value="1"/>
</dbReference>
<dbReference type="InterPro" id="IPR012341">
    <property type="entry name" value="6hp_glycosidase-like_sf"/>
</dbReference>
<dbReference type="RefSeq" id="WP_066084829.1">
    <property type="nucleotide sequence ID" value="NZ_LRVM01000002.1"/>
</dbReference>
<dbReference type="InterPro" id="IPR008928">
    <property type="entry name" value="6-hairpin_glycosidase_sf"/>
</dbReference>
<evidence type="ECO:0000259" key="1">
    <source>
        <dbReference type="Pfam" id="PF03190"/>
    </source>
</evidence>
<dbReference type="Proteomes" id="UP000070539">
    <property type="component" value="Unassembled WGS sequence"/>
</dbReference>
<dbReference type="CDD" id="cd02955">
    <property type="entry name" value="SSP411"/>
    <property type="match status" value="1"/>
</dbReference>
<accession>A0A136WG59</accession>
<dbReference type="InterPro" id="IPR004879">
    <property type="entry name" value="Ssp411-like_TRX"/>
</dbReference>